<keyword evidence="4 9" id="KW-0378">Hydrolase</keyword>
<dbReference type="AlphaFoldDB" id="A0A1Y2CHC3"/>
<dbReference type="FunFam" id="3.40.390.10:FF:000009">
    <property type="entry name" value="Oligopeptidase A"/>
    <property type="match status" value="1"/>
</dbReference>
<evidence type="ECO:0000256" key="2">
    <source>
        <dbReference type="ARBA" id="ARBA00022670"/>
    </source>
</evidence>
<reference evidence="11 12" key="1">
    <citation type="submission" date="2016-07" db="EMBL/GenBank/DDBJ databases">
        <title>Pervasive Adenine N6-methylation of Active Genes in Fungi.</title>
        <authorList>
            <consortium name="DOE Joint Genome Institute"/>
            <person name="Mondo S.J."/>
            <person name="Dannebaum R.O."/>
            <person name="Kuo R.C."/>
            <person name="Labutti K."/>
            <person name="Haridas S."/>
            <person name="Kuo A."/>
            <person name="Salamov A."/>
            <person name="Ahrendt S.R."/>
            <person name="Lipzen A."/>
            <person name="Sullivan W."/>
            <person name="Andreopoulos W.B."/>
            <person name="Clum A."/>
            <person name="Lindquist E."/>
            <person name="Daum C."/>
            <person name="Ramamoorthy G.K."/>
            <person name="Gryganskyi A."/>
            <person name="Culley D."/>
            <person name="Magnuson J.K."/>
            <person name="James T.Y."/>
            <person name="O'Malley M.A."/>
            <person name="Stajich J.E."/>
            <person name="Spatafora J.W."/>
            <person name="Visel A."/>
            <person name="Grigoriev I.V."/>
        </authorList>
    </citation>
    <scope>NUCLEOTIDE SEQUENCE [LARGE SCALE GENOMIC DNA]</scope>
    <source>
        <strain evidence="11 12">JEL800</strain>
    </source>
</reference>
<sequence>MLTDNSNPLLADCIKTEHFQPAMEVTMKDHLAEVKAIAENPEPATFDNTFKLYDRAGAQFYAIIRVFYNLTGSANVPELQKVQRAMAGPLSDHYAAVRTTPGLFDRIRTVYESRESLELDAQQLRLVERVYQDFVHQGALFDKAKQDQNNAIVKELSLLSTQFSQNLLADEGEVVPVTLEELDGCPEYLIAKGYVVSVSRSMVEPFLSSCKNPEARERVFQAFISRGEFTAEKDNKAIATPEAVLELLNRVWAPAKDAANREREMLAEYAKSVGESEVIRPSDWRFYAERVRETKYDLDELFDVAYKLYGLTFVLRPDIKAYHEDVLVYEVHEQIDGQDTIRAIFFHDNFARQYKRGGAWMSEFRSQNRNIDDLGTNQIPIVINNNNFTKGADGQPTLLSFNDCVTLFHEFGHGCHGMLSDSKYQRLASTRVLKDFVELPSQLMEHWFRHPEVLAKYAIHYETNEPIPAELLTKLMASRKFQQGFATVEYAACALVDQALHALPAKELATLDLSEFEKSKLAELDMPAGIVMRHRIPQFSHLFSGPGYAAGYYVYLWAEVLDADAFDAFLETGDIFDKATAARARKYIYSSGSTIDHMEGYRAFRGKDASIEPMLKKKGLLVEA</sequence>
<evidence type="ECO:0000259" key="10">
    <source>
        <dbReference type="Pfam" id="PF01432"/>
    </source>
</evidence>
<comment type="similarity">
    <text evidence="1 9">Belongs to the peptidase M3 family.</text>
</comment>
<gene>
    <name evidence="11" type="ORF">BCR33DRAFT_715529</name>
</gene>
<dbReference type="EMBL" id="MCGO01000016">
    <property type="protein sequence ID" value="ORY46451.1"/>
    <property type="molecule type" value="Genomic_DNA"/>
</dbReference>
<evidence type="ECO:0000256" key="3">
    <source>
        <dbReference type="ARBA" id="ARBA00022723"/>
    </source>
</evidence>
<comment type="caution">
    <text evidence="11">The sequence shown here is derived from an EMBL/GenBank/DDBJ whole genome shotgun (WGS) entry which is preliminary data.</text>
</comment>
<dbReference type="SUPFAM" id="SSF55486">
    <property type="entry name" value="Metalloproteases ('zincins'), catalytic domain"/>
    <property type="match status" value="1"/>
</dbReference>
<keyword evidence="5 9" id="KW-0862">Zinc</keyword>
<dbReference type="Gene3D" id="3.40.390.10">
    <property type="entry name" value="Collagenase (Catalytic Domain)"/>
    <property type="match status" value="1"/>
</dbReference>
<keyword evidence="3 9" id="KW-0479">Metal-binding</keyword>
<name>A0A1Y2CHC3_9FUNG</name>
<evidence type="ECO:0000256" key="6">
    <source>
        <dbReference type="ARBA" id="ARBA00023049"/>
    </source>
</evidence>
<feature type="domain" description="Peptidase M3A/M3B catalytic" evidence="10">
    <location>
        <begin position="233"/>
        <end position="619"/>
    </location>
</feature>
<dbReference type="Proteomes" id="UP000193642">
    <property type="component" value="Unassembled WGS sequence"/>
</dbReference>
<comment type="catalytic activity">
    <reaction evidence="7">
        <text>Hydrolysis of oligopeptides, with broad specificity. Gly or Ala commonly occur as P1 or P1' residues, but more distant residues are also important, as is shown by the fact that Z-Gly-Pro-Gly-|-Gly-Pro-Ala is cleaved, but not Z-(Gly)(5).</text>
        <dbReference type="EC" id="3.4.24.70"/>
    </reaction>
</comment>
<dbReference type="Gene3D" id="1.10.1370.40">
    <property type="match status" value="1"/>
</dbReference>
<dbReference type="OrthoDB" id="534666at2759"/>
<dbReference type="GO" id="GO:0004222">
    <property type="term" value="F:metalloendopeptidase activity"/>
    <property type="evidence" value="ECO:0007669"/>
    <property type="project" value="UniProtKB-EC"/>
</dbReference>
<protein>
    <recommendedName>
        <fullName evidence="8">oligopeptidase A</fullName>
        <ecNumber evidence="8">3.4.24.70</ecNumber>
    </recommendedName>
</protein>
<keyword evidence="2 9" id="KW-0645">Protease</keyword>
<dbReference type="EC" id="3.4.24.70" evidence="8"/>
<organism evidence="11 12">
    <name type="scientific">Rhizoclosmatium globosum</name>
    <dbReference type="NCBI Taxonomy" id="329046"/>
    <lineage>
        <taxon>Eukaryota</taxon>
        <taxon>Fungi</taxon>
        <taxon>Fungi incertae sedis</taxon>
        <taxon>Chytridiomycota</taxon>
        <taxon>Chytridiomycota incertae sedis</taxon>
        <taxon>Chytridiomycetes</taxon>
        <taxon>Chytridiales</taxon>
        <taxon>Chytriomycetaceae</taxon>
        <taxon>Rhizoclosmatium</taxon>
    </lineage>
</organism>
<dbReference type="STRING" id="329046.A0A1Y2CHC3"/>
<dbReference type="PANTHER" id="PTHR43660">
    <property type="entry name" value="DIPEPTIDYL CARBOXYPEPTIDASE"/>
    <property type="match status" value="1"/>
</dbReference>
<dbReference type="PANTHER" id="PTHR43660:SF1">
    <property type="entry name" value="DIPEPTIDYL CARBOXYPEPTIDASE"/>
    <property type="match status" value="1"/>
</dbReference>
<evidence type="ECO:0000313" key="12">
    <source>
        <dbReference type="Proteomes" id="UP000193642"/>
    </source>
</evidence>
<dbReference type="GO" id="GO:0006508">
    <property type="term" value="P:proteolysis"/>
    <property type="evidence" value="ECO:0007669"/>
    <property type="project" value="UniProtKB-KW"/>
</dbReference>
<evidence type="ECO:0000256" key="7">
    <source>
        <dbReference type="ARBA" id="ARBA00024603"/>
    </source>
</evidence>
<dbReference type="Pfam" id="PF01432">
    <property type="entry name" value="Peptidase_M3"/>
    <property type="match status" value="1"/>
</dbReference>
<dbReference type="InterPro" id="IPR001567">
    <property type="entry name" value="Pept_M3A_M3B_dom"/>
</dbReference>
<dbReference type="InterPro" id="IPR024077">
    <property type="entry name" value="Neurolysin/TOP_dom2"/>
</dbReference>
<dbReference type="Gene3D" id="1.10.1370.10">
    <property type="entry name" value="Neurolysin, domain 3"/>
    <property type="match status" value="2"/>
</dbReference>
<dbReference type="InterPro" id="IPR045090">
    <property type="entry name" value="Pept_M3A_M3B"/>
</dbReference>
<dbReference type="GO" id="GO:0046872">
    <property type="term" value="F:metal ion binding"/>
    <property type="evidence" value="ECO:0007669"/>
    <property type="project" value="UniProtKB-UniRule"/>
</dbReference>
<evidence type="ECO:0000256" key="5">
    <source>
        <dbReference type="ARBA" id="ARBA00022833"/>
    </source>
</evidence>
<evidence type="ECO:0000256" key="8">
    <source>
        <dbReference type="ARBA" id="ARBA00026100"/>
    </source>
</evidence>
<dbReference type="GO" id="GO:0005829">
    <property type="term" value="C:cytosol"/>
    <property type="evidence" value="ECO:0007669"/>
    <property type="project" value="UniProtKB-ARBA"/>
</dbReference>
<accession>A0A1Y2CHC3</accession>
<evidence type="ECO:0000256" key="1">
    <source>
        <dbReference type="ARBA" id="ARBA00006040"/>
    </source>
</evidence>
<comment type="cofactor">
    <cofactor evidence="9">
        <name>Zn(2+)</name>
        <dbReference type="ChEBI" id="CHEBI:29105"/>
    </cofactor>
    <text evidence="9">Binds 1 zinc ion.</text>
</comment>
<dbReference type="InterPro" id="IPR024079">
    <property type="entry name" value="MetalloPept_cat_dom_sf"/>
</dbReference>
<dbReference type="CDD" id="cd06456">
    <property type="entry name" value="M3A_DCP"/>
    <property type="match status" value="1"/>
</dbReference>
<keyword evidence="6 9" id="KW-0482">Metalloprotease</keyword>
<keyword evidence="12" id="KW-1185">Reference proteome</keyword>
<proteinExistence type="inferred from homology"/>
<evidence type="ECO:0000256" key="9">
    <source>
        <dbReference type="RuleBase" id="RU003435"/>
    </source>
</evidence>
<evidence type="ECO:0000313" key="11">
    <source>
        <dbReference type="EMBL" id="ORY46451.1"/>
    </source>
</evidence>
<dbReference type="InterPro" id="IPR034005">
    <property type="entry name" value="M3A_DCP"/>
</dbReference>
<evidence type="ECO:0000256" key="4">
    <source>
        <dbReference type="ARBA" id="ARBA00022801"/>
    </source>
</evidence>